<evidence type="ECO:0000256" key="2">
    <source>
        <dbReference type="ARBA" id="ARBA00005312"/>
    </source>
</evidence>
<comment type="similarity">
    <text evidence="2">Belongs to the class-II aminoacyl-tRNA synthetase family. Type 2 subfamily.</text>
</comment>
<evidence type="ECO:0000256" key="7">
    <source>
        <dbReference type="ARBA" id="ARBA00022840"/>
    </source>
</evidence>
<evidence type="ECO:0000256" key="4">
    <source>
        <dbReference type="ARBA" id="ARBA00022490"/>
    </source>
</evidence>
<evidence type="ECO:0000256" key="5">
    <source>
        <dbReference type="ARBA" id="ARBA00022598"/>
    </source>
</evidence>
<dbReference type="PANTHER" id="PTHR43450:SF1">
    <property type="entry name" value="ASPARTATE--TRNA LIGASE, CYTOPLASMIC"/>
    <property type="match status" value="1"/>
</dbReference>
<dbReference type="EMBL" id="LXQA010338628">
    <property type="protein sequence ID" value="MCI45023.1"/>
    <property type="molecule type" value="Genomic_DNA"/>
</dbReference>
<dbReference type="InterPro" id="IPR004364">
    <property type="entry name" value="Aa-tRNA-synt_II"/>
</dbReference>
<name>A0A392S7W8_9FABA</name>
<keyword evidence="13" id="KW-1185">Reference proteome</keyword>
<dbReference type="GO" id="GO:0004815">
    <property type="term" value="F:aspartate-tRNA ligase activity"/>
    <property type="evidence" value="ECO:0007669"/>
    <property type="project" value="UniProtKB-EC"/>
</dbReference>
<evidence type="ECO:0000313" key="12">
    <source>
        <dbReference type="EMBL" id="MCI45023.1"/>
    </source>
</evidence>
<dbReference type="GO" id="GO:0017101">
    <property type="term" value="C:aminoacyl-tRNA synthetase multienzyme complex"/>
    <property type="evidence" value="ECO:0007669"/>
    <property type="project" value="TreeGrafter"/>
</dbReference>
<dbReference type="PANTHER" id="PTHR43450">
    <property type="entry name" value="ASPARTYL-TRNA SYNTHETASE"/>
    <property type="match status" value="1"/>
</dbReference>
<dbReference type="AlphaFoldDB" id="A0A392S7W8"/>
<proteinExistence type="inferred from homology"/>
<keyword evidence="6" id="KW-0547">Nucleotide-binding</keyword>
<evidence type="ECO:0000256" key="10">
    <source>
        <dbReference type="ARBA" id="ARBA00047904"/>
    </source>
</evidence>
<evidence type="ECO:0000256" key="3">
    <source>
        <dbReference type="ARBA" id="ARBA00012841"/>
    </source>
</evidence>
<dbReference type="EC" id="6.1.1.12" evidence="3"/>
<dbReference type="GO" id="GO:0006422">
    <property type="term" value="P:aspartyl-tRNA aminoacylation"/>
    <property type="evidence" value="ECO:0007669"/>
    <property type="project" value="InterPro"/>
</dbReference>
<dbReference type="Proteomes" id="UP000265520">
    <property type="component" value="Unassembled WGS sequence"/>
</dbReference>
<keyword evidence="7" id="KW-0067">ATP-binding</keyword>
<feature type="non-terminal residue" evidence="12">
    <location>
        <position position="1"/>
    </location>
</feature>
<evidence type="ECO:0000259" key="11">
    <source>
        <dbReference type="Pfam" id="PF00152"/>
    </source>
</evidence>
<dbReference type="GO" id="GO:0005524">
    <property type="term" value="F:ATP binding"/>
    <property type="evidence" value="ECO:0007669"/>
    <property type="project" value="UniProtKB-KW"/>
</dbReference>
<dbReference type="GO" id="GO:0003723">
    <property type="term" value="F:RNA binding"/>
    <property type="evidence" value="ECO:0007669"/>
    <property type="project" value="TreeGrafter"/>
</dbReference>
<comment type="caution">
    <text evidence="12">The sequence shown here is derived from an EMBL/GenBank/DDBJ whole genome shotgun (WGS) entry which is preliminary data.</text>
</comment>
<dbReference type="InterPro" id="IPR002312">
    <property type="entry name" value="Asp/Asn-tRNA-synth_IIb"/>
</dbReference>
<evidence type="ECO:0000256" key="9">
    <source>
        <dbReference type="ARBA" id="ARBA00023146"/>
    </source>
</evidence>
<dbReference type="GO" id="GO:0005829">
    <property type="term" value="C:cytosol"/>
    <property type="evidence" value="ECO:0007669"/>
    <property type="project" value="TreeGrafter"/>
</dbReference>
<keyword evidence="8" id="KW-0648">Protein biosynthesis</keyword>
<dbReference type="SUPFAM" id="SSF55681">
    <property type="entry name" value="Class II aaRS and biotin synthetases"/>
    <property type="match status" value="1"/>
</dbReference>
<dbReference type="Gene3D" id="3.30.930.10">
    <property type="entry name" value="Bira Bifunctional Protein, Domain 2"/>
    <property type="match status" value="1"/>
</dbReference>
<sequence length="105" mass="11834">TPKLIAGSSEGGAAVFRLDYNGKPACLAQSPQLHKQMSICADFGRVFEIGPVFRAENSLTHRHLCEFTGLDVEMEIKNHYFEVHLADLKFWVFAFEIAEGQDLIY</sequence>
<protein>
    <recommendedName>
        <fullName evidence="3">aspartate--tRNA ligase</fullName>
        <ecNumber evidence="3">6.1.1.12</ecNumber>
    </recommendedName>
</protein>
<keyword evidence="4" id="KW-0963">Cytoplasm</keyword>
<keyword evidence="9" id="KW-0030">Aminoacyl-tRNA synthetase</keyword>
<organism evidence="12 13">
    <name type="scientific">Trifolium medium</name>
    <dbReference type="NCBI Taxonomy" id="97028"/>
    <lineage>
        <taxon>Eukaryota</taxon>
        <taxon>Viridiplantae</taxon>
        <taxon>Streptophyta</taxon>
        <taxon>Embryophyta</taxon>
        <taxon>Tracheophyta</taxon>
        <taxon>Spermatophyta</taxon>
        <taxon>Magnoliopsida</taxon>
        <taxon>eudicotyledons</taxon>
        <taxon>Gunneridae</taxon>
        <taxon>Pentapetalae</taxon>
        <taxon>rosids</taxon>
        <taxon>fabids</taxon>
        <taxon>Fabales</taxon>
        <taxon>Fabaceae</taxon>
        <taxon>Papilionoideae</taxon>
        <taxon>50 kb inversion clade</taxon>
        <taxon>NPAAA clade</taxon>
        <taxon>Hologalegina</taxon>
        <taxon>IRL clade</taxon>
        <taxon>Trifolieae</taxon>
        <taxon>Trifolium</taxon>
    </lineage>
</organism>
<keyword evidence="5 12" id="KW-0436">Ligase</keyword>
<dbReference type="InterPro" id="IPR045864">
    <property type="entry name" value="aa-tRNA-synth_II/BPL/LPL"/>
</dbReference>
<feature type="domain" description="Aminoacyl-tRNA synthetase class II (D/K/N)" evidence="11">
    <location>
        <begin position="1"/>
        <end position="79"/>
    </location>
</feature>
<evidence type="ECO:0000256" key="8">
    <source>
        <dbReference type="ARBA" id="ARBA00022917"/>
    </source>
</evidence>
<comment type="subcellular location">
    <subcellularLocation>
        <location evidence="1">Cytoplasm</location>
    </subcellularLocation>
</comment>
<dbReference type="InterPro" id="IPR004523">
    <property type="entry name" value="Asp-tRNA_synthase_2"/>
</dbReference>
<dbReference type="Pfam" id="PF00152">
    <property type="entry name" value="tRNA-synt_2"/>
    <property type="match status" value="1"/>
</dbReference>
<reference evidence="12 13" key="1">
    <citation type="journal article" date="2018" name="Front. Plant Sci.">
        <title>Red Clover (Trifolium pratense) and Zigzag Clover (T. medium) - A Picture of Genomic Similarities and Differences.</title>
        <authorList>
            <person name="Dluhosova J."/>
            <person name="Istvanek J."/>
            <person name="Nedelnik J."/>
            <person name="Repkova J."/>
        </authorList>
    </citation>
    <scope>NUCLEOTIDE SEQUENCE [LARGE SCALE GENOMIC DNA]</scope>
    <source>
        <strain evidence="13">cv. 10/8</strain>
        <tissue evidence="12">Leaf</tissue>
    </source>
</reference>
<evidence type="ECO:0000256" key="1">
    <source>
        <dbReference type="ARBA" id="ARBA00004496"/>
    </source>
</evidence>
<evidence type="ECO:0000256" key="6">
    <source>
        <dbReference type="ARBA" id="ARBA00022741"/>
    </source>
</evidence>
<dbReference type="PRINTS" id="PR01042">
    <property type="entry name" value="TRNASYNTHASP"/>
</dbReference>
<comment type="catalytic activity">
    <reaction evidence="10">
        <text>tRNA(Asp) + L-aspartate + ATP = L-aspartyl-tRNA(Asp) + AMP + diphosphate</text>
        <dbReference type="Rhea" id="RHEA:19649"/>
        <dbReference type="Rhea" id="RHEA-COMP:9660"/>
        <dbReference type="Rhea" id="RHEA-COMP:9678"/>
        <dbReference type="ChEBI" id="CHEBI:29991"/>
        <dbReference type="ChEBI" id="CHEBI:30616"/>
        <dbReference type="ChEBI" id="CHEBI:33019"/>
        <dbReference type="ChEBI" id="CHEBI:78442"/>
        <dbReference type="ChEBI" id="CHEBI:78516"/>
        <dbReference type="ChEBI" id="CHEBI:456215"/>
        <dbReference type="EC" id="6.1.1.12"/>
    </reaction>
</comment>
<evidence type="ECO:0000313" key="13">
    <source>
        <dbReference type="Proteomes" id="UP000265520"/>
    </source>
</evidence>
<accession>A0A392S7W8</accession>